<name>A0A1H5YJI4_9RHOB</name>
<dbReference type="EMBL" id="FNUZ01000003">
    <property type="protein sequence ID" value="SEG23765.1"/>
    <property type="molecule type" value="Genomic_DNA"/>
</dbReference>
<organism evidence="1 2">
    <name type="scientific">Thalassococcus halodurans</name>
    <dbReference type="NCBI Taxonomy" id="373675"/>
    <lineage>
        <taxon>Bacteria</taxon>
        <taxon>Pseudomonadati</taxon>
        <taxon>Pseudomonadota</taxon>
        <taxon>Alphaproteobacteria</taxon>
        <taxon>Rhodobacterales</taxon>
        <taxon>Roseobacteraceae</taxon>
        <taxon>Thalassococcus</taxon>
    </lineage>
</organism>
<reference evidence="1 2" key="1">
    <citation type="submission" date="2016-10" db="EMBL/GenBank/DDBJ databases">
        <authorList>
            <person name="de Groot N.N."/>
        </authorList>
    </citation>
    <scope>NUCLEOTIDE SEQUENCE [LARGE SCALE GENOMIC DNA]</scope>
    <source>
        <strain evidence="1 2">DSM 26915</strain>
    </source>
</reference>
<protein>
    <submittedName>
        <fullName evidence="1">Uncharacterized protein</fullName>
    </submittedName>
</protein>
<accession>A0A1H5YJI4</accession>
<dbReference type="OrthoDB" id="7492805at2"/>
<evidence type="ECO:0000313" key="2">
    <source>
        <dbReference type="Proteomes" id="UP000236752"/>
    </source>
</evidence>
<keyword evidence="2" id="KW-1185">Reference proteome</keyword>
<evidence type="ECO:0000313" key="1">
    <source>
        <dbReference type="EMBL" id="SEG23765.1"/>
    </source>
</evidence>
<dbReference type="Proteomes" id="UP000236752">
    <property type="component" value="Unassembled WGS sequence"/>
</dbReference>
<dbReference type="AlphaFoldDB" id="A0A1H5YJI4"/>
<dbReference type="RefSeq" id="WP_103910449.1">
    <property type="nucleotide sequence ID" value="NZ_FNUZ01000003.1"/>
</dbReference>
<gene>
    <name evidence="1" type="ORF">SAMN04488045_2111</name>
</gene>
<sequence length="270" mass="30773">MIIHYDKFETWDRPFGDLVVRLLGEEAVNNLASSNFEYIEDAGDFVVNQSDIETVSTEIQGWLWAHEFCVFHGTRLLPEEILSVQQNGLLPLVATDRERRLRKILARHPRWYSVENRLLEVIEDVGPNEKQGRRQGQVHFSLSRSGLVNSFDHYLTHGSEFDQHVAHRLFGDQSGLEPLHSETVPVLVHVSFSGEQLIQGAHPHFSYSDVVGMGEVPGLARTFLDAWAYKAANPSFNIETLRTDCCVMERFATPRDRILHIEKLGDMAAH</sequence>
<proteinExistence type="predicted"/>